<dbReference type="AlphaFoldDB" id="A0A671WIZ6"/>
<accession>A0A671WIZ6</accession>
<dbReference type="PANTHER" id="PTHR47901">
    <property type="entry name" value="CASPASE RECRUITMENT DOMAIN-CONTAINING PROTEIN 18"/>
    <property type="match status" value="1"/>
</dbReference>
<reference evidence="2" key="3">
    <citation type="submission" date="2025-09" db="UniProtKB">
        <authorList>
            <consortium name="Ensembl"/>
        </authorList>
    </citation>
    <scope>IDENTIFICATION</scope>
</reference>
<dbReference type="GeneTree" id="ENSGT01000000214731"/>
<dbReference type="GO" id="GO:0072557">
    <property type="term" value="C:IPAF inflammasome complex"/>
    <property type="evidence" value="ECO:0007669"/>
    <property type="project" value="TreeGrafter"/>
</dbReference>
<name>A0A671WIZ6_SPAAU</name>
<dbReference type="OMA" id="CRNTFRV"/>
<dbReference type="GO" id="GO:0072559">
    <property type="term" value="C:NLRP3 inflammasome complex"/>
    <property type="evidence" value="ECO:0007669"/>
    <property type="project" value="TreeGrafter"/>
</dbReference>
<dbReference type="InParanoid" id="A0A671WIZ6"/>
<dbReference type="Ensembl" id="ENSSAUT00010040727.1">
    <property type="protein sequence ID" value="ENSSAUP00010038630.1"/>
    <property type="gene ID" value="ENSSAUG00010016311.1"/>
</dbReference>
<dbReference type="InterPro" id="IPR001315">
    <property type="entry name" value="CARD"/>
</dbReference>
<dbReference type="SMART" id="SM00114">
    <property type="entry name" value="CARD"/>
    <property type="match status" value="1"/>
</dbReference>
<sequence>MNVPAEDDVLAEQRLSSIRSQFVERVSGPVLNQLLDKLLDLDFVNDEEMQSVKTKPTTQDKARKLIDTVRKKGTVASSVLIAALRKVDPNLSRQLMFS</sequence>
<feature type="domain" description="CARD" evidence="1">
    <location>
        <begin position="7"/>
        <end position="98"/>
    </location>
</feature>
<evidence type="ECO:0000313" key="3">
    <source>
        <dbReference type="Proteomes" id="UP000472265"/>
    </source>
</evidence>
<dbReference type="Pfam" id="PF00619">
    <property type="entry name" value="CARD"/>
    <property type="match status" value="1"/>
</dbReference>
<evidence type="ECO:0000259" key="1">
    <source>
        <dbReference type="PROSITE" id="PS50209"/>
    </source>
</evidence>
<dbReference type="GO" id="GO:0097169">
    <property type="term" value="C:AIM2 inflammasome complex"/>
    <property type="evidence" value="ECO:0007669"/>
    <property type="project" value="TreeGrafter"/>
</dbReference>
<dbReference type="Gene3D" id="1.10.533.10">
    <property type="entry name" value="Death Domain, Fas"/>
    <property type="match status" value="1"/>
</dbReference>
<dbReference type="GO" id="GO:0042981">
    <property type="term" value="P:regulation of apoptotic process"/>
    <property type="evidence" value="ECO:0007669"/>
    <property type="project" value="InterPro"/>
</dbReference>
<dbReference type="InterPro" id="IPR011029">
    <property type="entry name" value="DEATH-like_dom_sf"/>
</dbReference>
<dbReference type="GO" id="GO:0004197">
    <property type="term" value="F:cysteine-type endopeptidase activity"/>
    <property type="evidence" value="ECO:0007669"/>
    <property type="project" value="InterPro"/>
</dbReference>
<evidence type="ECO:0000313" key="2">
    <source>
        <dbReference type="Ensembl" id="ENSSAUP00010038630.1"/>
    </source>
</evidence>
<reference evidence="2" key="2">
    <citation type="submission" date="2025-08" db="UniProtKB">
        <authorList>
            <consortium name="Ensembl"/>
        </authorList>
    </citation>
    <scope>IDENTIFICATION</scope>
</reference>
<dbReference type="PANTHER" id="PTHR47901:SF3">
    <property type="entry name" value="CASPASE-1"/>
    <property type="match status" value="1"/>
</dbReference>
<dbReference type="GO" id="GO:0050727">
    <property type="term" value="P:regulation of inflammatory response"/>
    <property type="evidence" value="ECO:0007669"/>
    <property type="project" value="TreeGrafter"/>
</dbReference>
<dbReference type="PROSITE" id="PS50209">
    <property type="entry name" value="CARD"/>
    <property type="match status" value="1"/>
</dbReference>
<dbReference type="GO" id="GO:0006508">
    <property type="term" value="P:proteolysis"/>
    <property type="evidence" value="ECO:0007669"/>
    <property type="project" value="InterPro"/>
</dbReference>
<dbReference type="InterPro" id="IPR002398">
    <property type="entry name" value="Pept_C14"/>
</dbReference>
<organism evidence="2 3">
    <name type="scientific">Sparus aurata</name>
    <name type="common">Gilthead sea bream</name>
    <dbReference type="NCBI Taxonomy" id="8175"/>
    <lineage>
        <taxon>Eukaryota</taxon>
        <taxon>Metazoa</taxon>
        <taxon>Chordata</taxon>
        <taxon>Craniata</taxon>
        <taxon>Vertebrata</taxon>
        <taxon>Euteleostomi</taxon>
        <taxon>Actinopterygii</taxon>
        <taxon>Neopterygii</taxon>
        <taxon>Teleostei</taxon>
        <taxon>Neoteleostei</taxon>
        <taxon>Acanthomorphata</taxon>
        <taxon>Eupercaria</taxon>
        <taxon>Spariformes</taxon>
        <taxon>Sparidae</taxon>
        <taxon>Sparus</taxon>
    </lineage>
</organism>
<reference evidence="2" key="1">
    <citation type="submission" date="2021-04" db="EMBL/GenBank/DDBJ databases">
        <authorList>
            <consortium name="Wellcome Sanger Institute Data Sharing"/>
        </authorList>
    </citation>
    <scope>NUCLEOTIDE SEQUENCE [LARGE SCALE GENOMIC DNA]</scope>
</reference>
<keyword evidence="3" id="KW-1185">Reference proteome</keyword>
<dbReference type="SUPFAM" id="SSF47986">
    <property type="entry name" value="DEATH domain"/>
    <property type="match status" value="1"/>
</dbReference>
<proteinExistence type="predicted"/>
<protein>
    <recommendedName>
        <fullName evidence="1">CARD domain-containing protein</fullName>
    </recommendedName>
</protein>
<dbReference type="Proteomes" id="UP000472265">
    <property type="component" value="Chromosome 6"/>
</dbReference>